<comment type="caution">
    <text evidence="2">The sequence shown here is derived from an EMBL/GenBank/DDBJ whole genome shotgun (WGS) entry which is preliminary data.</text>
</comment>
<feature type="domain" description="DUF5680" evidence="1">
    <location>
        <begin position="79"/>
        <end position="182"/>
    </location>
</feature>
<evidence type="ECO:0000313" key="2">
    <source>
        <dbReference type="EMBL" id="KKU98632.1"/>
    </source>
</evidence>
<dbReference type="Proteomes" id="UP000034637">
    <property type="component" value="Unassembled WGS sequence"/>
</dbReference>
<sequence length="187" mass="21466">MPCPAVALVKEGTIHSTAFRTSEGIFDKIWGRMDIEGLRQFLLESNRAGYAGGDEKKWIKEADGSTTIPFVKGKWRSHDNFFGGEPYGGRTVVFYEEKAVWMMVYYGWVMEGVNPDLVYGVLRGALMRMPEEYPYRGPQEYKQGEFVYRNKWEGGLNKFSGEETIKQGEKLIYKADYRGGEVDKRRG</sequence>
<dbReference type="AlphaFoldDB" id="A0A0G1UWV9"/>
<name>A0A0G1UWV9_9BACT</name>
<evidence type="ECO:0000259" key="1">
    <source>
        <dbReference type="Pfam" id="PF18931"/>
    </source>
</evidence>
<protein>
    <recommendedName>
        <fullName evidence="1">DUF5680 domain-containing protein</fullName>
    </recommendedName>
</protein>
<dbReference type="InterPro" id="IPR043735">
    <property type="entry name" value="DUF5680"/>
</dbReference>
<proteinExistence type="predicted"/>
<dbReference type="Pfam" id="PF18931">
    <property type="entry name" value="DUF5680"/>
    <property type="match status" value="1"/>
</dbReference>
<reference evidence="2 3" key="1">
    <citation type="journal article" date="2015" name="Nature">
        <title>rRNA introns, odd ribosomes, and small enigmatic genomes across a large radiation of phyla.</title>
        <authorList>
            <person name="Brown C.T."/>
            <person name="Hug L.A."/>
            <person name="Thomas B.C."/>
            <person name="Sharon I."/>
            <person name="Castelle C.J."/>
            <person name="Singh A."/>
            <person name="Wilkins M.J."/>
            <person name="Williams K.H."/>
            <person name="Banfield J.F."/>
        </authorList>
    </citation>
    <scope>NUCLEOTIDE SEQUENCE [LARGE SCALE GENOMIC DNA]</scope>
</reference>
<organism evidence="2 3">
    <name type="scientific">Candidatus Amesbacteria bacterium GW2011_GWA1_48_9</name>
    <dbReference type="NCBI Taxonomy" id="1618355"/>
    <lineage>
        <taxon>Bacteria</taxon>
        <taxon>Candidatus Amesiibacteriota</taxon>
    </lineage>
</organism>
<gene>
    <name evidence="2" type="ORF">UY33_C0048G0010</name>
</gene>
<accession>A0A0G1UWV9</accession>
<dbReference type="EMBL" id="LCPP01000048">
    <property type="protein sequence ID" value="KKU98632.1"/>
    <property type="molecule type" value="Genomic_DNA"/>
</dbReference>
<evidence type="ECO:0000313" key="3">
    <source>
        <dbReference type="Proteomes" id="UP000034637"/>
    </source>
</evidence>